<dbReference type="EMBL" id="SMKY01000180">
    <property type="protein sequence ID" value="TDD73718.1"/>
    <property type="molecule type" value="Genomic_DNA"/>
</dbReference>
<dbReference type="OrthoDB" id="3684268at2"/>
<protein>
    <submittedName>
        <fullName evidence="2">Uncharacterized protein</fullName>
    </submittedName>
</protein>
<proteinExistence type="predicted"/>
<gene>
    <name evidence="2" type="ORF">E1293_30530</name>
</gene>
<dbReference type="Proteomes" id="UP000295578">
    <property type="component" value="Unassembled WGS sequence"/>
</dbReference>
<evidence type="ECO:0000313" key="3">
    <source>
        <dbReference type="Proteomes" id="UP000295578"/>
    </source>
</evidence>
<comment type="caution">
    <text evidence="2">The sequence shown here is derived from an EMBL/GenBank/DDBJ whole genome shotgun (WGS) entry which is preliminary data.</text>
</comment>
<keyword evidence="1" id="KW-0732">Signal</keyword>
<sequence length="353" mass="37435">MKRIVLVAVCATLACLTALAVSVSASFPTSANVSKSASAALSATFKPQQIIGPRPPATGIDQNVVALGTQRLAMTANQTVYVVSALRANEATVLTLVDNEVRCTWPGGSKNLVMGQNIYAGTGANPQWENTWIVTKFLLHPGVATTATCTTYARVASLYKQPSSVQIAEGSLRFADTSVANAANGKPLDYEMPYGDLPVDSSPAHLSVRQPALPITTAPDGFRELSVFGDVNYTVCRADVTCNRKGASTAQFTLIINQWNKDGTATCHKDASTTVTKKIPYAVHHAVVPLYKPHFKVWTTPGCGPVFNAYVRVDWLGGEAGAVQGTAIGLPDLRGSTSTHRSAMSHLYIVPVT</sequence>
<keyword evidence="3" id="KW-1185">Reference proteome</keyword>
<feature type="chain" id="PRO_5038930679" evidence="1">
    <location>
        <begin position="21"/>
        <end position="353"/>
    </location>
</feature>
<dbReference type="RefSeq" id="WP_132200952.1">
    <property type="nucleotide sequence ID" value="NZ_SMKY01000180.1"/>
</dbReference>
<evidence type="ECO:0000256" key="1">
    <source>
        <dbReference type="SAM" id="SignalP"/>
    </source>
</evidence>
<feature type="signal peptide" evidence="1">
    <location>
        <begin position="1"/>
        <end position="20"/>
    </location>
</feature>
<evidence type="ECO:0000313" key="2">
    <source>
        <dbReference type="EMBL" id="TDD73718.1"/>
    </source>
</evidence>
<name>A0A4R5AL85_9ACTN</name>
<reference evidence="2 3" key="1">
    <citation type="submission" date="2019-03" db="EMBL/GenBank/DDBJ databases">
        <title>Draft genome sequences of novel Actinobacteria.</title>
        <authorList>
            <person name="Sahin N."/>
            <person name="Ay H."/>
            <person name="Saygin H."/>
        </authorList>
    </citation>
    <scope>NUCLEOTIDE SEQUENCE [LARGE SCALE GENOMIC DNA]</scope>
    <source>
        <strain evidence="2 3">DSM 45941</strain>
    </source>
</reference>
<dbReference type="AlphaFoldDB" id="A0A4R5AL85"/>
<accession>A0A4R5AL85</accession>
<organism evidence="2 3">
    <name type="scientific">Actinomadura darangshiensis</name>
    <dbReference type="NCBI Taxonomy" id="705336"/>
    <lineage>
        <taxon>Bacteria</taxon>
        <taxon>Bacillati</taxon>
        <taxon>Actinomycetota</taxon>
        <taxon>Actinomycetes</taxon>
        <taxon>Streptosporangiales</taxon>
        <taxon>Thermomonosporaceae</taxon>
        <taxon>Actinomadura</taxon>
    </lineage>
</organism>
<dbReference type="PROSITE" id="PS51257">
    <property type="entry name" value="PROKAR_LIPOPROTEIN"/>
    <property type="match status" value="1"/>
</dbReference>